<reference evidence="2 3" key="1">
    <citation type="submission" date="2014-06" db="EMBL/GenBank/DDBJ databases">
        <authorList>
            <consortium name="DOE Joint Genome Institute"/>
            <person name="Kuo A."/>
            <person name="Kohler A."/>
            <person name="Nagy L.G."/>
            <person name="Floudas D."/>
            <person name="Copeland A."/>
            <person name="Barry K.W."/>
            <person name="Cichocki N."/>
            <person name="Veneault-Fourrey C."/>
            <person name="LaButti K."/>
            <person name="Lindquist E.A."/>
            <person name="Lipzen A."/>
            <person name="Lundell T."/>
            <person name="Morin E."/>
            <person name="Murat C."/>
            <person name="Sun H."/>
            <person name="Tunlid A."/>
            <person name="Henrissat B."/>
            <person name="Grigoriev I.V."/>
            <person name="Hibbett D.S."/>
            <person name="Martin F."/>
            <person name="Nordberg H.P."/>
            <person name="Cantor M.N."/>
            <person name="Hua S.X."/>
        </authorList>
    </citation>
    <scope>NUCLEOTIDE SEQUENCE [LARGE SCALE GENOMIC DNA]</scope>
    <source>
        <strain evidence="2 3">ATCC 200175</strain>
    </source>
</reference>
<accession>A0A0C9TQM1</accession>
<gene>
    <name evidence="2" type="ORF">PAXINDRAFT_87389</name>
</gene>
<proteinExistence type="predicted"/>
<dbReference type="InterPro" id="IPR046521">
    <property type="entry name" value="DUF6698"/>
</dbReference>
<sequence length="258" mass="29466">LKHGAEAARSDDSSSLKKVVAQWLNERSPPPRPPIKASLKSRRGLYNDATAELLCPVEYDWSDKRKNIRGFHPKFLVSAYHWPRFLYKGGLYDRGNPSKGLFKGEFLLMAFKHIFTSPSSTSPDEAEDKDEPPCNRHKLMATGQAPGRSHVAALLGMKAVQPRAIAYVAVQLQFSLSSCKSWRNNDAGFEHDVFYNHIVNWFEHSKDSRAKARVDEVLLWWNRSARTVASLSHYPDHFLPRLAISMDLEMQQFLVRSR</sequence>
<keyword evidence="3" id="KW-1185">Reference proteome</keyword>
<evidence type="ECO:0000313" key="2">
    <source>
        <dbReference type="EMBL" id="KIJ09481.1"/>
    </source>
</evidence>
<name>A0A0C9TQM1_PAXIN</name>
<protein>
    <submittedName>
        <fullName evidence="2">Uncharacterized protein</fullName>
    </submittedName>
</protein>
<dbReference type="Pfam" id="PF20414">
    <property type="entry name" value="DUF6698"/>
    <property type="match status" value="1"/>
</dbReference>
<dbReference type="EMBL" id="KN819458">
    <property type="protein sequence ID" value="KIJ09481.1"/>
    <property type="molecule type" value="Genomic_DNA"/>
</dbReference>
<feature type="region of interest" description="Disordered" evidence="1">
    <location>
        <begin position="118"/>
        <end position="142"/>
    </location>
</feature>
<reference evidence="3" key="2">
    <citation type="submission" date="2015-01" db="EMBL/GenBank/DDBJ databases">
        <title>Evolutionary Origins and Diversification of the Mycorrhizal Mutualists.</title>
        <authorList>
            <consortium name="DOE Joint Genome Institute"/>
            <consortium name="Mycorrhizal Genomics Consortium"/>
            <person name="Kohler A."/>
            <person name="Kuo A."/>
            <person name="Nagy L.G."/>
            <person name="Floudas D."/>
            <person name="Copeland A."/>
            <person name="Barry K.W."/>
            <person name="Cichocki N."/>
            <person name="Veneault-Fourrey C."/>
            <person name="LaButti K."/>
            <person name="Lindquist E.A."/>
            <person name="Lipzen A."/>
            <person name="Lundell T."/>
            <person name="Morin E."/>
            <person name="Murat C."/>
            <person name="Riley R."/>
            <person name="Ohm R."/>
            <person name="Sun H."/>
            <person name="Tunlid A."/>
            <person name="Henrissat B."/>
            <person name="Grigoriev I.V."/>
            <person name="Hibbett D.S."/>
            <person name="Martin F."/>
        </authorList>
    </citation>
    <scope>NUCLEOTIDE SEQUENCE [LARGE SCALE GENOMIC DNA]</scope>
    <source>
        <strain evidence="3">ATCC 200175</strain>
    </source>
</reference>
<organism evidence="2 3">
    <name type="scientific">Paxillus involutus ATCC 200175</name>
    <dbReference type="NCBI Taxonomy" id="664439"/>
    <lineage>
        <taxon>Eukaryota</taxon>
        <taxon>Fungi</taxon>
        <taxon>Dikarya</taxon>
        <taxon>Basidiomycota</taxon>
        <taxon>Agaricomycotina</taxon>
        <taxon>Agaricomycetes</taxon>
        <taxon>Agaricomycetidae</taxon>
        <taxon>Boletales</taxon>
        <taxon>Paxilineae</taxon>
        <taxon>Paxillaceae</taxon>
        <taxon>Paxillus</taxon>
    </lineage>
</organism>
<evidence type="ECO:0000256" key="1">
    <source>
        <dbReference type="SAM" id="MobiDB-lite"/>
    </source>
</evidence>
<dbReference type="AlphaFoldDB" id="A0A0C9TQM1"/>
<feature type="non-terminal residue" evidence="2">
    <location>
        <position position="1"/>
    </location>
</feature>
<dbReference type="Proteomes" id="UP000053647">
    <property type="component" value="Unassembled WGS sequence"/>
</dbReference>
<evidence type="ECO:0000313" key="3">
    <source>
        <dbReference type="Proteomes" id="UP000053647"/>
    </source>
</evidence>
<dbReference type="OrthoDB" id="2680265at2759"/>
<dbReference type="HOGENOM" id="CLU_035918_5_0_1"/>